<evidence type="ECO:0000313" key="1">
    <source>
        <dbReference type="EMBL" id="KXH46322.1"/>
    </source>
</evidence>
<dbReference type="OrthoDB" id="4833661at2759"/>
<name>A0A135TDX0_9PEZI</name>
<sequence length="90" mass="10458">MPDVSPSQYKFEQHRSTKEAMLEARTKRQALRTPEYQAQVAKAEGNLQLINMILMSFSAEQNAHIDQRVNLSQHQHRTQEALQTVIYDMT</sequence>
<organism evidence="1 2">
    <name type="scientific">Colletotrichum salicis</name>
    <dbReference type="NCBI Taxonomy" id="1209931"/>
    <lineage>
        <taxon>Eukaryota</taxon>
        <taxon>Fungi</taxon>
        <taxon>Dikarya</taxon>
        <taxon>Ascomycota</taxon>
        <taxon>Pezizomycotina</taxon>
        <taxon>Sordariomycetes</taxon>
        <taxon>Hypocreomycetidae</taxon>
        <taxon>Glomerellales</taxon>
        <taxon>Glomerellaceae</taxon>
        <taxon>Colletotrichum</taxon>
        <taxon>Colletotrichum acutatum species complex</taxon>
    </lineage>
</organism>
<evidence type="ECO:0000313" key="2">
    <source>
        <dbReference type="Proteomes" id="UP000070121"/>
    </source>
</evidence>
<dbReference type="EMBL" id="JFFI01002011">
    <property type="protein sequence ID" value="KXH46322.1"/>
    <property type="molecule type" value="Genomic_DNA"/>
</dbReference>
<reference evidence="1 2" key="1">
    <citation type="submission" date="2014-02" db="EMBL/GenBank/DDBJ databases">
        <title>The genome sequence of Colletotrichum salicis CBS 607.94.</title>
        <authorList>
            <person name="Baroncelli R."/>
            <person name="Thon M.R."/>
        </authorList>
    </citation>
    <scope>NUCLEOTIDE SEQUENCE [LARGE SCALE GENOMIC DNA]</scope>
    <source>
        <strain evidence="1 2">CBS 607.94</strain>
    </source>
</reference>
<protein>
    <submittedName>
        <fullName evidence="1">Uncharacterized protein</fullName>
    </submittedName>
</protein>
<proteinExistence type="predicted"/>
<keyword evidence="2" id="KW-1185">Reference proteome</keyword>
<accession>A0A135TDX0</accession>
<dbReference type="AlphaFoldDB" id="A0A135TDX0"/>
<comment type="caution">
    <text evidence="1">The sequence shown here is derived from an EMBL/GenBank/DDBJ whole genome shotgun (WGS) entry which is preliminary data.</text>
</comment>
<gene>
    <name evidence="1" type="ORF">CSAL01_09025</name>
</gene>
<dbReference type="Proteomes" id="UP000070121">
    <property type="component" value="Unassembled WGS sequence"/>
</dbReference>